<accession>A6JLV2</accession>
<gene>
    <name evidence="1" type="ORF">rCG_55752</name>
</gene>
<dbReference type="Proteomes" id="UP000234681">
    <property type="component" value="Chromosome 17"/>
</dbReference>
<dbReference type="EMBL" id="CH473990">
    <property type="protein sequence ID" value="EDL78629.1"/>
    <property type="molecule type" value="Genomic_DNA"/>
</dbReference>
<organism evidence="1 2">
    <name type="scientific">Rattus norvegicus</name>
    <name type="common">Rat</name>
    <dbReference type="NCBI Taxonomy" id="10116"/>
    <lineage>
        <taxon>Eukaryota</taxon>
        <taxon>Metazoa</taxon>
        <taxon>Chordata</taxon>
        <taxon>Craniata</taxon>
        <taxon>Vertebrata</taxon>
        <taxon>Euteleostomi</taxon>
        <taxon>Mammalia</taxon>
        <taxon>Eutheria</taxon>
        <taxon>Euarchontoglires</taxon>
        <taxon>Glires</taxon>
        <taxon>Rodentia</taxon>
        <taxon>Myomorpha</taxon>
        <taxon>Muroidea</taxon>
        <taxon>Muridae</taxon>
        <taxon>Murinae</taxon>
        <taxon>Rattus</taxon>
    </lineage>
</organism>
<evidence type="ECO:0000313" key="2">
    <source>
        <dbReference type="Proteomes" id="UP000234681"/>
    </source>
</evidence>
<protein>
    <submittedName>
        <fullName evidence="1">RCG55752</fullName>
    </submittedName>
</protein>
<sequence length="50" mass="5681">MVAVGLERKWGPEWPLLKQLARDNNHRAAFNSILCTLQFPTRALRYAGLG</sequence>
<name>A6JLV2_RAT</name>
<proteinExistence type="predicted"/>
<evidence type="ECO:0000313" key="1">
    <source>
        <dbReference type="EMBL" id="EDL78629.1"/>
    </source>
</evidence>
<dbReference type="AlphaFoldDB" id="A6JLV2"/>
<reference evidence="2" key="1">
    <citation type="submission" date="2005-09" db="EMBL/GenBank/DDBJ databases">
        <authorList>
            <person name="Mural R.J."/>
            <person name="Li P.W."/>
            <person name="Adams M.D."/>
            <person name="Amanatides P.G."/>
            <person name="Baden-Tillson H."/>
            <person name="Barnstead M."/>
            <person name="Chin S.H."/>
            <person name="Dew I."/>
            <person name="Evans C.A."/>
            <person name="Ferriera S."/>
            <person name="Flanigan M."/>
            <person name="Fosler C."/>
            <person name="Glodek A."/>
            <person name="Gu Z."/>
            <person name="Holt R.A."/>
            <person name="Jennings D."/>
            <person name="Kraft C.L."/>
            <person name="Lu F."/>
            <person name="Nguyen T."/>
            <person name="Nusskern D.R."/>
            <person name="Pfannkoch C.M."/>
            <person name="Sitter C."/>
            <person name="Sutton G.G."/>
            <person name="Venter J.C."/>
            <person name="Wang Z."/>
            <person name="Woodage T."/>
            <person name="Zheng X.H."/>
            <person name="Zhong F."/>
        </authorList>
    </citation>
    <scope>NUCLEOTIDE SEQUENCE [LARGE SCALE GENOMIC DNA]</scope>
    <source>
        <strain>BN</strain>
        <strain evidence="2">Sprague-Dawley</strain>
    </source>
</reference>